<evidence type="ECO:0000313" key="3">
    <source>
        <dbReference type="Proteomes" id="UP001055439"/>
    </source>
</evidence>
<dbReference type="AlphaFoldDB" id="A0A9E7GBW0"/>
<sequence length="85" mass="9371">MLAHSPVKKEGLPCEAHRNSKFPKLDFIGFPSQTESLRSSSPALKTHPILGLFRRRSCPRLAPREKRSAKGGFRSVVEVSEGGRG</sequence>
<feature type="region of interest" description="Disordered" evidence="1">
    <location>
        <begin position="61"/>
        <end position="85"/>
    </location>
</feature>
<proteinExistence type="predicted"/>
<gene>
    <name evidence="2" type="ORF">MUK42_33694</name>
</gene>
<accession>A0A9E7GBW0</accession>
<organism evidence="2 3">
    <name type="scientific">Musa troglodytarum</name>
    <name type="common">fe'i banana</name>
    <dbReference type="NCBI Taxonomy" id="320322"/>
    <lineage>
        <taxon>Eukaryota</taxon>
        <taxon>Viridiplantae</taxon>
        <taxon>Streptophyta</taxon>
        <taxon>Embryophyta</taxon>
        <taxon>Tracheophyta</taxon>
        <taxon>Spermatophyta</taxon>
        <taxon>Magnoliopsida</taxon>
        <taxon>Liliopsida</taxon>
        <taxon>Zingiberales</taxon>
        <taxon>Musaceae</taxon>
        <taxon>Musa</taxon>
    </lineage>
</organism>
<evidence type="ECO:0000256" key="1">
    <source>
        <dbReference type="SAM" id="MobiDB-lite"/>
    </source>
</evidence>
<dbReference type="Proteomes" id="UP001055439">
    <property type="component" value="Chromosome 6"/>
</dbReference>
<reference evidence="2" key="1">
    <citation type="submission" date="2022-05" db="EMBL/GenBank/DDBJ databases">
        <title>The Musa troglodytarum L. genome provides insights into the mechanism of non-climacteric behaviour and enrichment of carotenoids.</title>
        <authorList>
            <person name="Wang J."/>
        </authorList>
    </citation>
    <scope>NUCLEOTIDE SEQUENCE</scope>
    <source>
        <tissue evidence="2">Leaf</tissue>
    </source>
</reference>
<keyword evidence="3" id="KW-1185">Reference proteome</keyword>
<name>A0A9E7GBW0_9LILI</name>
<dbReference type="EMBL" id="CP097508">
    <property type="protein sequence ID" value="URE11550.1"/>
    <property type="molecule type" value="Genomic_DNA"/>
</dbReference>
<evidence type="ECO:0000313" key="2">
    <source>
        <dbReference type="EMBL" id="URE11550.1"/>
    </source>
</evidence>
<protein>
    <submittedName>
        <fullName evidence="2">Uncharacterized protein</fullName>
    </submittedName>
</protein>